<organism evidence="6 7">
    <name type="scientific">Pseudomonas veronii 1YdBTEX2</name>
    <dbReference type="NCBI Taxonomy" id="1295141"/>
    <lineage>
        <taxon>Bacteria</taxon>
        <taxon>Pseudomonadati</taxon>
        <taxon>Pseudomonadota</taxon>
        <taxon>Gammaproteobacteria</taxon>
        <taxon>Pseudomonadales</taxon>
        <taxon>Pseudomonadaceae</taxon>
        <taxon>Pseudomonas</taxon>
    </lineage>
</organism>
<evidence type="ECO:0000259" key="4">
    <source>
        <dbReference type="PROSITE" id="PS50054"/>
    </source>
</evidence>
<keyword evidence="2" id="KW-0378">Hydrolase</keyword>
<dbReference type="PANTHER" id="PTHR31126:SF72">
    <property type="entry name" value="DUAL SPECIFICITY PROTEIN PHOSPHATASE TPBA"/>
    <property type="match status" value="1"/>
</dbReference>
<protein>
    <submittedName>
        <fullName evidence="6">Uncharacterized protein</fullName>
    </submittedName>
</protein>
<proteinExistence type="inferred from homology"/>
<feature type="domain" description="Tyrosine specific protein phosphatases" evidence="5">
    <location>
        <begin position="119"/>
        <end position="172"/>
    </location>
</feature>
<dbReference type="InterPro" id="IPR000387">
    <property type="entry name" value="Tyr_Pase_dom"/>
</dbReference>
<evidence type="ECO:0000256" key="1">
    <source>
        <dbReference type="ARBA" id="ARBA00009580"/>
    </source>
</evidence>
<evidence type="ECO:0000313" key="7">
    <source>
        <dbReference type="Proteomes" id="UP000245431"/>
    </source>
</evidence>
<dbReference type="PROSITE" id="PS50056">
    <property type="entry name" value="TYR_PHOSPHATASE_2"/>
    <property type="match status" value="1"/>
</dbReference>
<dbReference type="InterPro" id="IPR016130">
    <property type="entry name" value="Tyr_Pase_AS"/>
</dbReference>
<dbReference type="GO" id="GO:0004721">
    <property type="term" value="F:phosphoprotein phosphatase activity"/>
    <property type="evidence" value="ECO:0007669"/>
    <property type="project" value="UniProtKB-KW"/>
</dbReference>
<dbReference type="InterPro" id="IPR020422">
    <property type="entry name" value="TYR_PHOSPHATASE_DUAL_dom"/>
</dbReference>
<dbReference type="PANTHER" id="PTHR31126">
    <property type="entry name" value="TYROSINE-PROTEIN PHOSPHATASE"/>
    <property type="match status" value="1"/>
</dbReference>
<feature type="domain" description="Tyrosine-protein phosphatase" evidence="4">
    <location>
        <begin position="57"/>
        <end position="200"/>
    </location>
</feature>
<geneLocation type="plasmid" evidence="7">
    <name>pve_Plasmid</name>
</geneLocation>
<dbReference type="Gene3D" id="3.90.190.10">
    <property type="entry name" value="Protein tyrosine phosphatase superfamily"/>
    <property type="match status" value="1"/>
</dbReference>
<dbReference type="PROSITE" id="PS00383">
    <property type="entry name" value="TYR_PHOSPHATASE_1"/>
    <property type="match status" value="1"/>
</dbReference>
<reference evidence="7" key="1">
    <citation type="submission" date="2016-07" db="EMBL/GenBank/DDBJ databases">
        <authorList>
            <person name="Florea S."/>
            <person name="Webb J.S."/>
            <person name="Jaromczyk J."/>
            <person name="Schardl C.L."/>
        </authorList>
    </citation>
    <scope>NUCLEOTIDE SEQUENCE [LARGE SCALE GENOMIC DNA]</scope>
    <source>
        <strain evidence="7">1YdBTEX2</strain>
        <plasmid evidence="7">Plasmid pve_Plasmid</plasmid>
    </source>
</reference>
<name>A0A1D3KAB1_PSEVE</name>
<evidence type="ECO:0000256" key="2">
    <source>
        <dbReference type="ARBA" id="ARBA00022801"/>
    </source>
</evidence>
<dbReference type="InterPro" id="IPR029021">
    <property type="entry name" value="Prot-tyrosine_phosphatase-like"/>
</dbReference>
<dbReference type="Pfam" id="PF00782">
    <property type="entry name" value="DSPc"/>
    <property type="match status" value="1"/>
</dbReference>
<comment type="similarity">
    <text evidence="1">Belongs to the protein-tyrosine phosphatase family.</text>
</comment>
<accession>A0A1D3KAB1</accession>
<gene>
    <name evidence="6" type="ORF">PVE_P0273</name>
</gene>
<evidence type="ECO:0000256" key="3">
    <source>
        <dbReference type="ARBA" id="ARBA00022912"/>
    </source>
</evidence>
<keyword evidence="3" id="KW-0904">Protein phosphatase</keyword>
<dbReference type="EMBL" id="LT599585">
    <property type="protein sequence ID" value="SBW85313.1"/>
    <property type="molecule type" value="Genomic_DNA"/>
</dbReference>
<dbReference type="SMART" id="SM00195">
    <property type="entry name" value="DSPc"/>
    <property type="match status" value="1"/>
</dbReference>
<dbReference type="Proteomes" id="UP000245431">
    <property type="component" value="Plasmid PVE_plasmid"/>
</dbReference>
<sequence length="226" mass="25267">MQGLLWFLRLCLAALVLVAALVALPVSMAWSAAPTIQSLAGETRPQSWAEPLDERLNLYRIQPNLYRSALPDNEAEPMLKELGVTTVINFYQRSDSAWLHDPKMRQIHLPFHTDRVDDTDVIAALRSIRQSQELGSVLIHCKHGQNRTGLIAALYRIVYQGWSKEQALAEMRGGGFGGEQRLDDAERYLQQVDIEQLKIALEGGACSTSPLALCAMKAWIVDMLKV</sequence>
<evidence type="ECO:0000259" key="5">
    <source>
        <dbReference type="PROSITE" id="PS50056"/>
    </source>
</evidence>
<keyword evidence="6" id="KW-0614">Plasmid</keyword>
<evidence type="ECO:0000313" key="6">
    <source>
        <dbReference type="EMBL" id="SBW85313.1"/>
    </source>
</evidence>
<dbReference type="SUPFAM" id="SSF52799">
    <property type="entry name" value="(Phosphotyrosine protein) phosphatases II"/>
    <property type="match status" value="1"/>
</dbReference>
<dbReference type="InterPro" id="IPR000340">
    <property type="entry name" value="Dual-sp_phosphatase_cat-dom"/>
</dbReference>
<dbReference type="AlphaFoldDB" id="A0A1D3KAB1"/>
<dbReference type="PROSITE" id="PS50054">
    <property type="entry name" value="TYR_PHOSPHATASE_DUAL"/>
    <property type="match status" value="1"/>
</dbReference>